<evidence type="ECO:0000256" key="1">
    <source>
        <dbReference type="SAM" id="MobiDB-lite"/>
    </source>
</evidence>
<keyword evidence="3" id="KW-1185">Reference proteome</keyword>
<feature type="compositionally biased region" description="Low complexity" evidence="1">
    <location>
        <begin position="29"/>
        <end position="42"/>
    </location>
</feature>
<evidence type="ECO:0000313" key="3">
    <source>
        <dbReference type="Proteomes" id="UP000638848"/>
    </source>
</evidence>
<evidence type="ECO:0000313" key="2">
    <source>
        <dbReference type="EMBL" id="GGG71933.1"/>
    </source>
</evidence>
<comment type="caution">
    <text evidence="2">The sequence shown here is derived from an EMBL/GenBank/DDBJ whole genome shotgun (WGS) entry which is preliminary data.</text>
</comment>
<reference evidence="2" key="2">
    <citation type="submission" date="2020-09" db="EMBL/GenBank/DDBJ databases">
        <authorList>
            <person name="Sun Q."/>
            <person name="Zhou Y."/>
        </authorList>
    </citation>
    <scope>NUCLEOTIDE SEQUENCE</scope>
    <source>
        <strain evidence="2">CGMCC 1.12187</strain>
    </source>
</reference>
<reference evidence="2" key="1">
    <citation type="journal article" date="2014" name="Int. J. Syst. Evol. Microbiol.">
        <title>Complete genome sequence of Corynebacterium casei LMG S-19264T (=DSM 44701T), isolated from a smear-ripened cheese.</title>
        <authorList>
            <consortium name="US DOE Joint Genome Institute (JGI-PGF)"/>
            <person name="Walter F."/>
            <person name="Albersmeier A."/>
            <person name="Kalinowski J."/>
            <person name="Ruckert C."/>
        </authorList>
    </citation>
    <scope>NUCLEOTIDE SEQUENCE</scope>
    <source>
        <strain evidence="2">CGMCC 1.12187</strain>
    </source>
</reference>
<accession>A0A917H9H3</accession>
<organism evidence="2 3">
    <name type="scientific">Kocuria dechangensis</name>
    <dbReference type="NCBI Taxonomy" id="1176249"/>
    <lineage>
        <taxon>Bacteria</taxon>
        <taxon>Bacillati</taxon>
        <taxon>Actinomycetota</taxon>
        <taxon>Actinomycetes</taxon>
        <taxon>Micrococcales</taxon>
        <taxon>Micrococcaceae</taxon>
        <taxon>Kocuria</taxon>
    </lineage>
</organism>
<protein>
    <submittedName>
        <fullName evidence="2">Uncharacterized protein</fullName>
    </submittedName>
</protein>
<dbReference type="AlphaFoldDB" id="A0A917H9H3"/>
<dbReference type="Proteomes" id="UP000638848">
    <property type="component" value="Unassembled WGS sequence"/>
</dbReference>
<gene>
    <name evidence="2" type="ORF">GCM10011374_40850</name>
</gene>
<name>A0A917H9H3_9MICC</name>
<proteinExistence type="predicted"/>
<feature type="region of interest" description="Disordered" evidence="1">
    <location>
        <begin position="1"/>
        <end position="126"/>
    </location>
</feature>
<sequence length="126" mass="13638">MITNEPPSALPVAATGRTRFRGVDGQQSGKAGDALLGAGQLGELSRPTHCRFRAPSPCRHAPPRPAQHRAPEAPLRRMPPRPQERRGHSGQQRGGGPCDPNNCETVQVQVLMRDTATRQAVADPRR</sequence>
<dbReference type="EMBL" id="BMEQ01000051">
    <property type="protein sequence ID" value="GGG71933.1"/>
    <property type="molecule type" value="Genomic_DNA"/>
</dbReference>